<dbReference type="AlphaFoldDB" id="A0ABD2Y2S8"/>
<evidence type="ECO:0000313" key="1">
    <source>
        <dbReference type="EMBL" id="KAL3500095.1"/>
    </source>
</evidence>
<accession>A0ABD2Y2S8</accession>
<dbReference type="EMBL" id="JBJUIK010000016">
    <property type="protein sequence ID" value="KAL3500095.1"/>
    <property type="molecule type" value="Genomic_DNA"/>
</dbReference>
<protein>
    <submittedName>
        <fullName evidence="1">Uncharacterized protein</fullName>
    </submittedName>
</protein>
<dbReference type="InterPro" id="IPR036691">
    <property type="entry name" value="Endo/exonu/phosph_ase_sf"/>
</dbReference>
<name>A0ABD2Y2S8_9GENT</name>
<dbReference type="Proteomes" id="UP001630127">
    <property type="component" value="Unassembled WGS sequence"/>
</dbReference>
<comment type="caution">
    <text evidence="1">The sequence shown here is derived from an EMBL/GenBank/DDBJ whole genome shotgun (WGS) entry which is preliminary data.</text>
</comment>
<organism evidence="1 2">
    <name type="scientific">Cinchona calisaya</name>
    <dbReference type="NCBI Taxonomy" id="153742"/>
    <lineage>
        <taxon>Eukaryota</taxon>
        <taxon>Viridiplantae</taxon>
        <taxon>Streptophyta</taxon>
        <taxon>Embryophyta</taxon>
        <taxon>Tracheophyta</taxon>
        <taxon>Spermatophyta</taxon>
        <taxon>Magnoliopsida</taxon>
        <taxon>eudicotyledons</taxon>
        <taxon>Gunneridae</taxon>
        <taxon>Pentapetalae</taxon>
        <taxon>asterids</taxon>
        <taxon>lamiids</taxon>
        <taxon>Gentianales</taxon>
        <taxon>Rubiaceae</taxon>
        <taxon>Cinchonoideae</taxon>
        <taxon>Cinchoneae</taxon>
        <taxon>Cinchona</taxon>
    </lineage>
</organism>
<keyword evidence="2" id="KW-1185">Reference proteome</keyword>
<sequence length="114" mass="13368">MKKMIIYFLENQMMRKSFYASFVYAHNEMEDRRPSWHRLCSLKSVILNEPWVILGDFNVLGFQNEKVGGDGGDMKSMQELEDCIQTVDVENLPFKGVHTHGVMKEIEVLEYYVN</sequence>
<gene>
    <name evidence="1" type="ORF">ACH5RR_039188</name>
</gene>
<evidence type="ECO:0000313" key="2">
    <source>
        <dbReference type="Proteomes" id="UP001630127"/>
    </source>
</evidence>
<proteinExistence type="predicted"/>
<dbReference type="Gene3D" id="3.60.10.10">
    <property type="entry name" value="Endonuclease/exonuclease/phosphatase"/>
    <property type="match status" value="1"/>
</dbReference>
<reference evidence="1 2" key="1">
    <citation type="submission" date="2024-11" db="EMBL/GenBank/DDBJ databases">
        <title>A near-complete genome assembly of Cinchona calisaya.</title>
        <authorList>
            <person name="Lian D.C."/>
            <person name="Zhao X.W."/>
            <person name="Wei L."/>
        </authorList>
    </citation>
    <scope>NUCLEOTIDE SEQUENCE [LARGE SCALE GENOMIC DNA]</scope>
    <source>
        <tissue evidence="1">Nenye</tissue>
    </source>
</reference>